<dbReference type="Gramene" id="Os02t0691800-01">
    <property type="protein sequence ID" value="Os02t0691800-01"/>
    <property type="gene ID" value="Os02g0691800"/>
</dbReference>
<gene>
    <name evidence="1" type="ordered locus">Os02g0691800</name>
    <name evidence="1" type="ORF">OSNPB_020691800</name>
</gene>
<dbReference type="PaxDb" id="39947-A0A0P0VN77"/>
<dbReference type="EMBL" id="AP014958">
    <property type="protein sequence ID" value="BAS80383.1"/>
    <property type="molecule type" value="Genomic_DNA"/>
</dbReference>
<reference evidence="1 2" key="2">
    <citation type="journal article" date="2013" name="Plant Cell Physiol.">
        <title>Rice Annotation Project Database (RAP-DB): an integrative and interactive database for rice genomics.</title>
        <authorList>
            <person name="Sakai H."/>
            <person name="Lee S.S."/>
            <person name="Tanaka T."/>
            <person name="Numa H."/>
            <person name="Kim J."/>
            <person name="Kawahara Y."/>
            <person name="Wakimoto H."/>
            <person name="Yang C.C."/>
            <person name="Iwamoto M."/>
            <person name="Abe T."/>
            <person name="Yamada Y."/>
            <person name="Muto A."/>
            <person name="Inokuchi H."/>
            <person name="Ikemura T."/>
            <person name="Matsumoto T."/>
            <person name="Sasaki T."/>
            <person name="Itoh T."/>
        </authorList>
    </citation>
    <scope>NUCLEOTIDE SEQUENCE [LARGE SCALE GENOMIC DNA]</scope>
    <source>
        <strain evidence="2">cv. Nipponbare</strain>
    </source>
</reference>
<sequence length="30" mass="3364">MCRESEKDIWEEMVGAFQTMARSQGGSEVA</sequence>
<dbReference type="Proteomes" id="UP000059680">
    <property type="component" value="Chromosome 2"/>
</dbReference>
<keyword evidence="2" id="KW-1185">Reference proteome</keyword>
<evidence type="ECO:0000313" key="2">
    <source>
        <dbReference type="Proteomes" id="UP000059680"/>
    </source>
</evidence>
<dbReference type="InParanoid" id="A0A0P0VN77"/>
<proteinExistence type="predicted"/>
<name>A0A0P0VN77_ORYSJ</name>
<protein>
    <submittedName>
        <fullName evidence="1">Os02g0691800 protein</fullName>
    </submittedName>
</protein>
<reference evidence="2" key="1">
    <citation type="journal article" date="2005" name="Nature">
        <title>The map-based sequence of the rice genome.</title>
        <authorList>
            <consortium name="International rice genome sequencing project (IRGSP)"/>
            <person name="Matsumoto T."/>
            <person name="Wu J."/>
            <person name="Kanamori H."/>
            <person name="Katayose Y."/>
            <person name="Fujisawa M."/>
            <person name="Namiki N."/>
            <person name="Mizuno H."/>
            <person name="Yamamoto K."/>
            <person name="Antonio B.A."/>
            <person name="Baba T."/>
            <person name="Sakata K."/>
            <person name="Nagamura Y."/>
            <person name="Aoki H."/>
            <person name="Arikawa K."/>
            <person name="Arita K."/>
            <person name="Bito T."/>
            <person name="Chiden Y."/>
            <person name="Fujitsuka N."/>
            <person name="Fukunaka R."/>
            <person name="Hamada M."/>
            <person name="Harada C."/>
            <person name="Hayashi A."/>
            <person name="Hijishita S."/>
            <person name="Honda M."/>
            <person name="Hosokawa S."/>
            <person name="Ichikawa Y."/>
            <person name="Idonuma A."/>
            <person name="Iijima M."/>
            <person name="Ikeda M."/>
            <person name="Ikeno M."/>
            <person name="Ito K."/>
            <person name="Ito S."/>
            <person name="Ito T."/>
            <person name="Ito Y."/>
            <person name="Ito Y."/>
            <person name="Iwabuchi A."/>
            <person name="Kamiya K."/>
            <person name="Karasawa W."/>
            <person name="Kurita K."/>
            <person name="Katagiri S."/>
            <person name="Kikuta A."/>
            <person name="Kobayashi H."/>
            <person name="Kobayashi N."/>
            <person name="Machita K."/>
            <person name="Maehara T."/>
            <person name="Masukawa M."/>
            <person name="Mizubayashi T."/>
            <person name="Mukai Y."/>
            <person name="Nagasaki H."/>
            <person name="Nagata Y."/>
            <person name="Naito S."/>
            <person name="Nakashima M."/>
            <person name="Nakama Y."/>
            <person name="Nakamichi Y."/>
            <person name="Nakamura M."/>
            <person name="Meguro A."/>
            <person name="Negishi M."/>
            <person name="Ohta I."/>
            <person name="Ohta T."/>
            <person name="Okamoto M."/>
            <person name="Ono N."/>
            <person name="Saji S."/>
            <person name="Sakaguchi M."/>
            <person name="Sakai K."/>
            <person name="Shibata M."/>
            <person name="Shimokawa T."/>
            <person name="Song J."/>
            <person name="Takazaki Y."/>
            <person name="Terasawa K."/>
            <person name="Tsugane M."/>
            <person name="Tsuji K."/>
            <person name="Ueda S."/>
            <person name="Waki K."/>
            <person name="Yamagata H."/>
            <person name="Yamamoto M."/>
            <person name="Yamamoto S."/>
            <person name="Yamane H."/>
            <person name="Yoshiki S."/>
            <person name="Yoshihara R."/>
            <person name="Yukawa K."/>
            <person name="Zhong H."/>
            <person name="Yano M."/>
            <person name="Yuan Q."/>
            <person name="Ouyang S."/>
            <person name="Liu J."/>
            <person name="Jones K.M."/>
            <person name="Gansberger K."/>
            <person name="Moffat K."/>
            <person name="Hill J."/>
            <person name="Bera J."/>
            <person name="Fadrosh D."/>
            <person name="Jin S."/>
            <person name="Johri S."/>
            <person name="Kim M."/>
            <person name="Overton L."/>
            <person name="Reardon M."/>
            <person name="Tsitrin T."/>
            <person name="Vuong H."/>
            <person name="Weaver B."/>
            <person name="Ciecko A."/>
            <person name="Tallon L."/>
            <person name="Jackson J."/>
            <person name="Pai G."/>
            <person name="Aken S.V."/>
            <person name="Utterback T."/>
            <person name="Reidmuller S."/>
            <person name="Feldblyum T."/>
            <person name="Hsiao J."/>
            <person name="Zismann V."/>
            <person name="Iobst S."/>
            <person name="de Vazeille A.R."/>
            <person name="Buell C.R."/>
            <person name="Ying K."/>
            <person name="Li Y."/>
            <person name="Lu T."/>
            <person name="Huang Y."/>
            <person name="Zhao Q."/>
            <person name="Feng Q."/>
            <person name="Zhang L."/>
            <person name="Zhu J."/>
            <person name="Weng Q."/>
            <person name="Mu J."/>
            <person name="Lu Y."/>
            <person name="Fan D."/>
            <person name="Liu Y."/>
            <person name="Guan J."/>
            <person name="Zhang Y."/>
            <person name="Yu S."/>
            <person name="Liu X."/>
            <person name="Zhang Y."/>
            <person name="Hong G."/>
            <person name="Han B."/>
            <person name="Choisne N."/>
            <person name="Demange N."/>
            <person name="Orjeda G."/>
            <person name="Samain S."/>
            <person name="Cattolico L."/>
            <person name="Pelletier E."/>
            <person name="Couloux A."/>
            <person name="Segurens B."/>
            <person name="Wincker P."/>
            <person name="D'Hont A."/>
            <person name="Scarpelli C."/>
            <person name="Weissenbach J."/>
            <person name="Salanoubat M."/>
            <person name="Quetier F."/>
            <person name="Yu Y."/>
            <person name="Kim H.R."/>
            <person name="Rambo T."/>
            <person name="Currie J."/>
            <person name="Collura K."/>
            <person name="Luo M."/>
            <person name="Yang T."/>
            <person name="Ammiraju J.S.S."/>
            <person name="Engler F."/>
            <person name="Soderlund C."/>
            <person name="Wing R.A."/>
            <person name="Palmer L.E."/>
            <person name="de la Bastide M."/>
            <person name="Spiegel L."/>
            <person name="Nascimento L."/>
            <person name="Zutavern T."/>
            <person name="O'Shaughnessy A."/>
            <person name="Dike S."/>
            <person name="Dedhia N."/>
            <person name="Preston R."/>
            <person name="Balija V."/>
            <person name="McCombie W.R."/>
            <person name="Chow T."/>
            <person name="Chen H."/>
            <person name="Chung M."/>
            <person name="Chen C."/>
            <person name="Shaw J."/>
            <person name="Wu H."/>
            <person name="Hsiao K."/>
            <person name="Chao Y."/>
            <person name="Chu M."/>
            <person name="Cheng C."/>
            <person name="Hour A."/>
            <person name="Lee P."/>
            <person name="Lin S."/>
            <person name="Lin Y."/>
            <person name="Liou J."/>
            <person name="Liu S."/>
            <person name="Hsing Y."/>
            <person name="Raghuvanshi S."/>
            <person name="Mohanty A."/>
            <person name="Bharti A.K."/>
            <person name="Gaur A."/>
            <person name="Gupta V."/>
            <person name="Kumar D."/>
            <person name="Ravi V."/>
            <person name="Vij S."/>
            <person name="Kapur A."/>
            <person name="Khurana P."/>
            <person name="Khurana P."/>
            <person name="Khurana J.P."/>
            <person name="Tyagi A.K."/>
            <person name="Gaikwad K."/>
            <person name="Singh A."/>
            <person name="Dalal V."/>
            <person name="Srivastava S."/>
            <person name="Dixit A."/>
            <person name="Pal A.K."/>
            <person name="Ghazi I.A."/>
            <person name="Yadav M."/>
            <person name="Pandit A."/>
            <person name="Bhargava A."/>
            <person name="Sureshbabu K."/>
            <person name="Batra K."/>
            <person name="Sharma T.R."/>
            <person name="Mohapatra T."/>
            <person name="Singh N.K."/>
            <person name="Messing J."/>
            <person name="Nelson A.B."/>
            <person name="Fuks G."/>
            <person name="Kavchok S."/>
            <person name="Keizer G."/>
            <person name="Linton E."/>
            <person name="Llaca V."/>
            <person name="Song R."/>
            <person name="Tanyolac B."/>
            <person name="Young S."/>
            <person name="Ho-Il K."/>
            <person name="Hahn J.H."/>
            <person name="Sangsakoo G."/>
            <person name="Vanavichit A."/>
            <person name="de Mattos Luiz.A.T."/>
            <person name="Zimmer P.D."/>
            <person name="Malone G."/>
            <person name="Dellagostin O."/>
            <person name="de Oliveira A.C."/>
            <person name="Bevan M."/>
            <person name="Bancroft I."/>
            <person name="Minx P."/>
            <person name="Cordum H."/>
            <person name="Wilson R."/>
            <person name="Cheng Z."/>
            <person name="Jin W."/>
            <person name="Jiang J."/>
            <person name="Leong S.A."/>
            <person name="Iwama H."/>
            <person name="Gojobori T."/>
            <person name="Itoh T."/>
            <person name="Niimura Y."/>
            <person name="Fujii Y."/>
            <person name="Habara T."/>
            <person name="Sakai H."/>
            <person name="Sato Y."/>
            <person name="Wilson G."/>
            <person name="Kumar K."/>
            <person name="McCouch S."/>
            <person name="Juretic N."/>
            <person name="Hoen D."/>
            <person name="Wright S."/>
            <person name="Bruskiewich R."/>
            <person name="Bureau T."/>
            <person name="Miyao A."/>
            <person name="Hirochika H."/>
            <person name="Nishikawa T."/>
            <person name="Kadowaki K."/>
            <person name="Sugiura M."/>
            <person name="Burr B."/>
            <person name="Sasaki T."/>
        </authorList>
    </citation>
    <scope>NUCLEOTIDE SEQUENCE [LARGE SCALE GENOMIC DNA]</scope>
    <source>
        <strain evidence="2">cv. Nipponbare</strain>
    </source>
</reference>
<evidence type="ECO:0000313" key="1">
    <source>
        <dbReference type="EMBL" id="BAS80383.1"/>
    </source>
</evidence>
<accession>A0A0P0VN77</accession>
<dbReference type="AlphaFoldDB" id="A0A0P0VN77"/>
<reference evidence="1 2" key="3">
    <citation type="journal article" date="2013" name="Rice">
        <title>Improvement of the Oryza sativa Nipponbare reference genome using next generation sequence and optical map data.</title>
        <authorList>
            <person name="Kawahara Y."/>
            <person name="de la Bastide M."/>
            <person name="Hamilton J.P."/>
            <person name="Kanamori H."/>
            <person name="McCombie W.R."/>
            <person name="Ouyang S."/>
            <person name="Schwartz D.C."/>
            <person name="Tanaka T."/>
            <person name="Wu J."/>
            <person name="Zhou S."/>
            <person name="Childs K.L."/>
            <person name="Davidson R.M."/>
            <person name="Lin H."/>
            <person name="Quesada-Ocampo L."/>
            <person name="Vaillancourt B."/>
            <person name="Sakai H."/>
            <person name="Lee S.S."/>
            <person name="Kim J."/>
            <person name="Numa H."/>
            <person name="Itoh T."/>
            <person name="Buell C.R."/>
            <person name="Matsumoto T."/>
        </authorList>
    </citation>
    <scope>NUCLEOTIDE SEQUENCE [LARGE SCALE GENOMIC DNA]</scope>
    <source>
        <strain evidence="2">cv. Nipponbare</strain>
    </source>
</reference>
<organism evidence="1 2">
    <name type="scientific">Oryza sativa subsp. japonica</name>
    <name type="common">Rice</name>
    <dbReference type="NCBI Taxonomy" id="39947"/>
    <lineage>
        <taxon>Eukaryota</taxon>
        <taxon>Viridiplantae</taxon>
        <taxon>Streptophyta</taxon>
        <taxon>Embryophyta</taxon>
        <taxon>Tracheophyta</taxon>
        <taxon>Spermatophyta</taxon>
        <taxon>Magnoliopsida</taxon>
        <taxon>Liliopsida</taxon>
        <taxon>Poales</taxon>
        <taxon>Poaceae</taxon>
        <taxon>BOP clade</taxon>
        <taxon>Oryzoideae</taxon>
        <taxon>Oryzeae</taxon>
        <taxon>Oryzinae</taxon>
        <taxon>Oryza</taxon>
        <taxon>Oryza sativa</taxon>
    </lineage>
</organism>